<comment type="similarity">
    <text evidence="1">Belongs to the peptidase S51 family.</text>
</comment>
<reference evidence="5 6" key="1">
    <citation type="submission" date="2018-03" db="EMBL/GenBank/DDBJ databases">
        <title>The uncultured portion of the human microbiome is neutrally assembled.</title>
        <authorList>
            <person name="Jeraldo P."/>
            <person name="Boardman L."/>
            <person name="White B.A."/>
            <person name="Nelson H."/>
            <person name="Goldenfeld N."/>
            <person name="Chia N."/>
        </authorList>
    </citation>
    <scope>NUCLEOTIDE SEQUENCE [LARGE SCALE GENOMIC DNA]</scope>
    <source>
        <strain evidence="5">CIM:MAG 903</strain>
    </source>
</reference>
<sequence length="222" mass="25802">MVNILLSKYNFDEPWISYRLKDIISSSHKVAVIPFSFHDDWIKNENQFNEAYNSSNGKYYDEIVKPFLFYGIEKENITFVNYFKDNAKSAKSIIENSNIVFFTGGLPDKMMERIHKFHLEETLENYRGIVIGSSAGAMVQLKEYHISPDKDYPTFAYHKGLDMIKDFYIEVHYADTGIQNHSIKKVLCEKRKSIYTITNEGGILVIDNNVETFGDVDIYTIK</sequence>
<keyword evidence="2" id="KW-0645">Protease</keyword>
<dbReference type="Pfam" id="PF03575">
    <property type="entry name" value="Peptidase_S51"/>
    <property type="match status" value="1"/>
</dbReference>
<keyword evidence="4" id="KW-0720">Serine protease</keyword>
<dbReference type="EMBL" id="QAMZ01000003">
    <property type="protein sequence ID" value="PWL55794.1"/>
    <property type="molecule type" value="Genomic_DNA"/>
</dbReference>
<dbReference type="InterPro" id="IPR029062">
    <property type="entry name" value="Class_I_gatase-like"/>
</dbReference>
<dbReference type="GO" id="GO:0008236">
    <property type="term" value="F:serine-type peptidase activity"/>
    <property type="evidence" value="ECO:0007669"/>
    <property type="project" value="UniProtKB-KW"/>
</dbReference>
<comment type="caution">
    <text evidence="5">The sequence shown here is derived from an EMBL/GenBank/DDBJ whole genome shotgun (WGS) entry which is preliminary data.</text>
</comment>
<dbReference type="SUPFAM" id="SSF52317">
    <property type="entry name" value="Class I glutamine amidotransferase-like"/>
    <property type="match status" value="1"/>
</dbReference>
<keyword evidence="3" id="KW-0378">Hydrolase</keyword>
<accession>A0A316MBX4</accession>
<evidence type="ECO:0000256" key="2">
    <source>
        <dbReference type="ARBA" id="ARBA00022670"/>
    </source>
</evidence>
<evidence type="ECO:0000313" key="5">
    <source>
        <dbReference type="EMBL" id="PWL55794.1"/>
    </source>
</evidence>
<dbReference type="AlphaFoldDB" id="A0A316MBX4"/>
<dbReference type="InterPro" id="IPR005320">
    <property type="entry name" value="Peptidase_S51"/>
</dbReference>
<gene>
    <name evidence="5" type="ORF">DBY38_00440</name>
</gene>
<evidence type="ECO:0000313" key="6">
    <source>
        <dbReference type="Proteomes" id="UP000246114"/>
    </source>
</evidence>
<evidence type="ECO:0000256" key="3">
    <source>
        <dbReference type="ARBA" id="ARBA00022801"/>
    </source>
</evidence>
<evidence type="ECO:0000256" key="4">
    <source>
        <dbReference type="ARBA" id="ARBA00022825"/>
    </source>
</evidence>
<dbReference type="Gene3D" id="3.40.50.880">
    <property type="match status" value="1"/>
</dbReference>
<evidence type="ECO:0000256" key="1">
    <source>
        <dbReference type="ARBA" id="ARBA00006534"/>
    </source>
</evidence>
<dbReference type="GO" id="GO:0006508">
    <property type="term" value="P:proteolysis"/>
    <property type="evidence" value="ECO:0007669"/>
    <property type="project" value="UniProtKB-KW"/>
</dbReference>
<protein>
    <submittedName>
        <fullName evidence="5">Peptidase S51</fullName>
    </submittedName>
</protein>
<name>A0A316MBX4_9CLOT</name>
<organism evidence="5 6">
    <name type="scientific">Clostridium cadaveris</name>
    <dbReference type="NCBI Taxonomy" id="1529"/>
    <lineage>
        <taxon>Bacteria</taxon>
        <taxon>Bacillati</taxon>
        <taxon>Bacillota</taxon>
        <taxon>Clostridia</taxon>
        <taxon>Eubacteriales</taxon>
        <taxon>Clostridiaceae</taxon>
        <taxon>Clostridium</taxon>
    </lineage>
</organism>
<proteinExistence type="inferred from homology"/>
<dbReference type="Proteomes" id="UP000246114">
    <property type="component" value="Unassembled WGS sequence"/>
</dbReference>